<keyword evidence="5 13" id="KW-0808">Transferase</keyword>
<dbReference type="EC" id="2.3.1.222" evidence="3"/>
<accession>A0A9D1HJ61</accession>
<evidence type="ECO:0000256" key="8">
    <source>
        <dbReference type="ARBA" id="ARBA00023315"/>
    </source>
</evidence>
<evidence type="ECO:0000256" key="11">
    <source>
        <dbReference type="ARBA" id="ARBA00033077"/>
    </source>
</evidence>
<gene>
    <name evidence="13" type="primary">pduL</name>
    <name evidence="13" type="ORF">IAB00_02235</name>
</gene>
<evidence type="ECO:0000256" key="7">
    <source>
        <dbReference type="ARBA" id="ARBA00022833"/>
    </source>
</evidence>
<protein>
    <recommendedName>
        <fullName evidence="4">Phosphate propanoyltransferase</fullName>
        <ecNumber evidence="3">2.3.1.222</ecNumber>
    </recommendedName>
    <alternativeName>
        <fullName evidence="10">Phosphate acyltransferase PduL</fullName>
    </alternativeName>
    <alternativeName>
        <fullName evidence="9">Phosphotransacylase PduL</fullName>
    </alternativeName>
    <alternativeName>
        <fullName evidence="11">Propanediol utilization protein PduL</fullName>
    </alternativeName>
</protein>
<keyword evidence="6" id="KW-0479">Metal-binding</keyword>
<organism evidence="13 14">
    <name type="scientific">Candidatus Avidehalobacter gallistercoris</name>
    <dbReference type="NCBI Taxonomy" id="2840694"/>
    <lineage>
        <taxon>Bacteria</taxon>
        <taxon>Bacillati</taxon>
        <taxon>Bacillota</taxon>
        <taxon>Clostridia</taxon>
        <taxon>Eubacteriales</taxon>
        <taxon>Peptococcaceae</taxon>
        <taxon>Peptococcaceae incertae sedis</taxon>
        <taxon>Candidatus Avidehalobacter</taxon>
    </lineage>
</organism>
<evidence type="ECO:0000256" key="12">
    <source>
        <dbReference type="ARBA" id="ARBA00047589"/>
    </source>
</evidence>
<dbReference type="GO" id="GO:0046872">
    <property type="term" value="F:metal ion binding"/>
    <property type="evidence" value="ECO:0007669"/>
    <property type="project" value="UniProtKB-KW"/>
</dbReference>
<evidence type="ECO:0000256" key="10">
    <source>
        <dbReference type="ARBA" id="ARBA00030939"/>
    </source>
</evidence>
<comment type="cofactor">
    <cofactor evidence="1">
        <name>Zn(2+)</name>
        <dbReference type="ChEBI" id="CHEBI:29105"/>
    </cofactor>
</comment>
<evidence type="ECO:0000256" key="3">
    <source>
        <dbReference type="ARBA" id="ARBA00012206"/>
    </source>
</evidence>
<dbReference type="Pfam" id="PF06130">
    <property type="entry name" value="PTAC"/>
    <property type="match status" value="1"/>
</dbReference>
<dbReference type="Proteomes" id="UP000824124">
    <property type="component" value="Unassembled WGS sequence"/>
</dbReference>
<comment type="catalytic activity">
    <reaction evidence="12">
        <text>propanoyl-CoA + phosphate = propanoyl phosphate + CoA</text>
        <dbReference type="Rhea" id="RHEA:28046"/>
        <dbReference type="ChEBI" id="CHEBI:43474"/>
        <dbReference type="ChEBI" id="CHEBI:57287"/>
        <dbReference type="ChEBI" id="CHEBI:57392"/>
        <dbReference type="ChEBI" id="CHEBI:58933"/>
        <dbReference type="EC" id="2.3.1.222"/>
    </reaction>
</comment>
<evidence type="ECO:0000256" key="6">
    <source>
        <dbReference type="ARBA" id="ARBA00022723"/>
    </source>
</evidence>
<evidence type="ECO:0000313" key="14">
    <source>
        <dbReference type="Proteomes" id="UP000824124"/>
    </source>
</evidence>
<sequence>MIRKFTIDEDILLDDANPAVTTVGVSNHHVHLCQADMDKLFGPGYSLHPKKKLTQPGQFAAEETLTVIGSKGMIENVRILGPLRAETQVELAETEARLAGIKALLRDSGDLEGTYGCILLGPNGYITIDHGVICAVTHLHLSDEEAAPLGIKDHQRVDIFIKTGDKAGCLFNIPARVGKMHAKDLHIDTDAANAFKITAESRAIVLLNECKTE</sequence>
<evidence type="ECO:0000256" key="9">
    <source>
        <dbReference type="ARBA" id="ARBA00030044"/>
    </source>
</evidence>
<reference evidence="13" key="2">
    <citation type="journal article" date="2021" name="PeerJ">
        <title>Extensive microbial diversity within the chicken gut microbiome revealed by metagenomics and culture.</title>
        <authorList>
            <person name="Gilroy R."/>
            <person name="Ravi A."/>
            <person name="Getino M."/>
            <person name="Pursley I."/>
            <person name="Horton D.L."/>
            <person name="Alikhan N.F."/>
            <person name="Baker D."/>
            <person name="Gharbi K."/>
            <person name="Hall N."/>
            <person name="Watson M."/>
            <person name="Adriaenssens E.M."/>
            <person name="Foster-Nyarko E."/>
            <person name="Jarju S."/>
            <person name="Secka A."/>
            <person name="Antonio M."/>
            <person name="Oren A."/>
            <person name="Chaudhuri R.R."/>
            <person name="La Ragione R."/>
            <person name="Hildebrand F."/>
            <person name="Pallen M.J."/>
        </authorList>
    </citation>
    <scope>NUCLEOTIDE SEQUENCE</scope>
    <source>
        <strain evidence="13">2830</strain>
    </source>
</reference>
<dbReference type="PANTHER" id="PTHR39453:SF1">
    <property type="entry name" value="PHOSPHATE PROPANOYLTRANSFERASE"/>
    <property type="match status" value="1"/>
</dbReference>
<dbReference type="NCBIfam" id="NF011652">
    <property type="entry name" value="PRK15070.1"/>
    <property type="match status" value="1"/>
</dbReference>
<comment type="similarity">
    <text evidence="2">Belongs to the PduL family.</text>
</comment>
<dbReference type="GO" id="GO:0016747">
    <property type="term" value="F:acyltransferase activity, transferring groups other than amino-acyl groups"/>
    <property type="evidence" value="ECO:0007669"/>
    <property type="project" value="InterPro"/>
</dbReference>
<comment type="caution">
    <text evidence="13">The sequence shown here is derived from an EMBL/GenBank/DDBJ whole genome shotgun (WGS) entry which is preliminary data.</text>
</comment>
<evidence type="ECO:0000256" key="2">
    <source>
        <dbReference type="ARBA" id="ARBA00007342"/>
    </source>
</evidence>
<dbReference type="EMBL" id="DVMH01000015">
    <property type="protein sequence ID" value="HIU10060.1"/>
    <property type="molecule type" value="Genomic_DNA"/>
</dbReference>
<evidence type="ECO:0000256" key="1">
    <source>
        <dbReference type="ARBA" id="ARBA00001947"/>
    </source>
</evidence>
<dbReference type="AlphaFoldDB" id="A0A9D1HJ61"/>
<dbReference type="PANTHER" id="PTHR39453">
    <property type="entry name" value="PHOSPHATE PROPANOYLTRANSFERASE"/>
    <property type="match status" value="1"/>
</dbReference>
<reference evidence="13" key="1">
    <citation type="submission" date="2020-10" db="EMBL/GenBank/DDBJ databases">
        <authorList>
            <person name="Gilroy R."/>
        </authorList>
    </citation>
    <scope>NUCLEOTIDE SEQUENCE</scope>
    <source>
        <strain evidence="13">2830</strain>
    </source>
</reference>
<evidence type="ECO:0000256" key="5">
    <source>
        <dbReference type="ARBA" id="ARBA00022679"/>
    </source>
</evidence>
<name>A0A9D1HJ61_9FIRM</name>
<keyword evidence="8 13" id="KW-0012">Acyltransferase</keyword>
<keyword evidence="7" id="KW-0862">Zinc</keyword>
<dbReference type="InterPro" id="IPR008300">
    <property type="entry name" value="PTAC"/>
</dbReference>
<evidence type="ECO:0000313" key="13">
    <source>
        <dbReference type="EMBL" id="HIU10060.1"/>
    </source>
</evidence>
<proteinExistence type="inferred from homology"/>
<evidence type="ECO:0000256" key="4">
    <source>
        <dbReference type="ARBA" id="ARBA00020837"/>
    </source>
</evidence>